<evidence type="ECO:0000313" key="2">
    <source>
        <dbReference type="Proteomes" id="UP001489897"/>
    </source>
</evidence>
<dbReference type="EMBL" id="JAYMRV010000013">
    <property type="protein sequence ID" value="MEM5425960.1"/>
    <property type="molecule type" value="Genomic_DNA"/>
</dbReference>
<protein>
    <submittedName>
        <fullName evidence="1">Uncharacterized protein</fullName>
    </submittedName>
</protein>
<accession>A0ABU9S103</accession>
<organism evidence="1 2">
    <name type="scientific">Paraburkholderia ferrariae</name>
    <dbReference type="NCBI Taxonomy" id="386056"/>
    <lineage>
        <taxon>Bacteria</taxon>
        <taxon>Pseudomonadati</taxon>
        <taxon>Pseudomonadota</taxon>
        <taxon>Betaproteobacteria</taxon>
        <taxon>Burkholderiales</taxon>
        <taxon>Burkholderiaceae</taxon>
        <taxon>Paraburkholderia</taxon>
    </lineage>
</organism>
<gene>
    <name evidence="1" type="ORF">VSR73_33525</name>
</gene>
<dbReference type="Proteomes" id="UP001489897">
    <property type="component" value="Unassembled WGS sequence"/>
</dbReference>
<evidence type="ECO:0000313" key="1">
    <source>
        <dbReference type="EMBL" id="MEM5425960.1"/>
    </source>
</evidence>
<dbReference type="RefSeq" id="WP_342949761.1">
    <property type="nucleotide sequence ID" value="NZ_JAYMRV010000013.1"/>
</dbReference>
<reference evidence="1 2" key="1">
    <citation type="submission" date="2024-01" db="EMBL/GenBank/DDBJ databases">
        <title>The diversity of rhizobia nodulating Mimosa spp. in eleven states of Brazil covering several biomes is determined by host plant, location, and edaphic factors.</title>
        <authorList>
            <person name="Rouws L."/>
            <person name="Barauna A."/>
            <person name="Beukes C."/>
            <person name="De Faria S.M."/>
            <person name="Gross E."/>
            <person name="Dos Reis Junior F.B."/>
            <person name="Simon M."/>
            <person name="Maluk M."/>
            <person name="Odee D.W."/>
            <person name="Kenicer G."/>
            <person name="Young J.P.W."/>
            <person name="Reis V.M."/>
            <person name="Zilli J."/>
            <person name="James E.K."/>
        </authorList>
    </citation>
    <scope>NUCLEOTIDE SEQUENCE [LARGE SCALE GENOMIC DNA]</scope>
    <source>
        <strain evidence="1 2">JPY167</strain>
    </source>
</reference>
<comment type="caution">
    <text evidence="1">The sequence shown here is derived from an EMBL/GenBank/DDBJ whole genome shotgun (WGS) entry which is preliminary data.</text>
</comment>
<proteinExistence type="predicted"/>
<name>A0ABU9S103_9BURK</name>
<sequence>MSSPATHFFVSGYRNFSKYCELDSRSGRLQRREIWCIPQASFLSPRFNIDAMHHRVDHDEGDRKMVCTTDDLLVALLNIDAEIKACMERLSEVERGTDHHAAAWSTEIRTALRTDLVLMKERREEYFLRLNGVQPDPAPRSASSVSIDSRPALLSGARTCECL</sequence>
<keyword evidence="2" id="KW-1185">Reference proteome</keyword>